<dbReference type="PANTHER" id="PTHR47020:SF1">
    <property type="entry name" value="HILLARIN"/>
    <property type="match status" value="1"/>
</dbReference>
<dbReference type="AlphaFoldDB" id="A0AAN8JXW7"/>
<dbReference type="InterPro" id="IPR056564">
    <property type="entry name" value="Ig-like_KY"/>
</dbReference>
<evidence type="ECO:0000313" key="3">
    <source>
        <dbReference type="Proteomes" id="UP001347796"/>
    </source>
</evidence>
<proteinExistence type="predicted"/>
<dbReference type="Pfam" id="PF23265">
    <property type="entry name" value="Ig-like_KY"/>
    <property type="match status" value="1"/>
</dbReference>
<evidence type="ECO:0000259" key="1">
    <source>
        <dbReference type="Pfam" id="PF23265"/>
    </source>
</evidence>
<evidence type="ECO:0000313" key="2">
    <source>
        <dbReference type="EMBL" id="KAK6185821.1"/>
    </source>
</evidence>
<sequence length="222" mass="25683">MSRRPELHDGYLGAQEEMAKVGMAPLTHKREEFEISDNEVEIKFNLSDPVKVTTNLINCKTDKDVSEHVFVQMEKSAISFQIGFPESGYYKFQIFALRQSNSSKSLPNVYNYLIHCKQALNPVYPCPKQYVEYKNGCYLYEPKFLNSSVRLRGVNFKICVPNANHVALVANGEWTQLENKGRDMWELKTNLDQYRNKNVKVTLNANFVDDETKYATLLEYTI</sequence>
<organism evidence="2 3">
    <name type="scientific">Patella caerulea</name>
    <name type="common">Rayed Mediterranean limpet</name>
    <dbReference type="NCBI Taxonomy" id="87958"/>
    <lineage>
        <taxon>Eukaryota</taxon>
        <taxon>Metazoa</taxon>
        <taxon>Spiralia</taxon>
        <taxon>Lophotrochozoa</taxon>
        <taxon>Mollusca</taxon>
        <taxon>Gastropoda</taxon>
        <taxon>Patellogastropoda</taxon>
        <taxon>Patelloidea</taxon>
        <taxon>Patellidae</taxon>
        <taxon>Patella</taxon>
    </lineage>
</organism>
<dbReference type="Proteomes" id="UP001347796">
    <property type="component" value="Unassembled WGS sequence"/>
</dbReference>
<protein>
    <recommendedName>
        <fullName evidence="1">KY-like immunoglobulin-like domain-containing protein</fullName>
    </recommendedName>
</protein>
<dbReference type="PANTHER" id="PTHR47020">
    <property type="entry name" value="HILLARIN"/>
    <property type="match status" value="1"/>
</dbReference>
<keyword evidence="3" id="KW-1185">Reference proteome</keyword>
<gene>
    <name evidence="2" type="ORF">SNE40_007969</name>
</gene>
<dbReference type="InterPro" id="IPR053041">
    <property type="entry name" value="Transglut-like_Superfamily_Mod"/>
</dbReference>
<reference evidence="2 3" key="1">
    <citation type="submission" date="2024-01" db="EMBL/GenBank/DDBJ databases">
        <title>The genome of the rayed Mediterranean limpet Patella caerulea (Linnaeus, 1758).</title>
        <authorList>
            <person name="Anh-Thu Weber A."/>
            <person name="Halstead-Nussloch G."/>
        </authorList>
    </citation>
    <scope>NUCLEOTIDE SEQUENCE [LARGE SCALE GENOMIC DNA]</scope>
    <source>
        <strain evidence="2">AATW-2023a</strain>
        <tissue evidence="2">Whole specimen</tissue>
    </source>
</reference>
<dbReference type="EMBL" id="JAZGQO010000006">
    <property type="protein sequence ID" value="KAK6185821.1"/>
    <property type="molecule type" value="Genomic_DNA"/>
</dbReference>
<name>A0AAN8JXW7_PATCE</name>
<comment type="caution">
    <text evidence="2">The sequence shown here is derived from an EMBL/GenBank/DDBJ whole genome shotgun (WGS) entry which is preliminary data.</text>
</comment>
<accession>A0AAN8JXW7</accession>
<feature type="domain" description="KY-like immunoglobulin-like" evidence="1">
    <location>
        <begin position="15"/>
        <end position="127"/>
    </location>
</feature>